<feature type="transmembrane region" description="Helical" evidence="16">
    <location>
        <begin position="1471"/>
        <end position="1493"/>
    </location>
</feature>
<feature type="transmembrane region" description="Helical" evidence="16">
    <location>
        <begin position="53"/>
        <end position="71"/>
    </location>
</feature>
<reference evidence="19" key="2">
    <citation type="submission" date="2021-04" db="EMBL/GenBank/DDBJ databases">
        <authorList>
            <person name="Podell S."/>
        </authorList>
    </citation>
    <scope>NUCLEOTIDE SEQUENCE</scope>
    <source>
        <strain evidence="19">Hildebrandi</strain>
    </source>
</reference>
<evidence type="ECO:0000256" key="15">
    <source>
        <dbReference type="SAM" id="MobiDB-lite"/>
    </source>
</evidence>
<dbReference type="PROSITE" id="PS00154">
    <property type="entry name" value="ATPASE_E1_E2"/>
    <property type="match status" value="1"/>
</dbReference>
<feature type="transmembrane region" description="Helical" evidence="16">
    <location>
        <begin position="435"/>
        <end position="456"/>
    </location>
</feature>
<keyword evidence="6" id="KW-0460">Magnesium</keyword>
<evidence type="ECO:0000256" key="4">
    <source>
        <dbReference type="ARBA" id="ARBA00022741"/>
    </source>
</evidence>
<dbReference type="GO" id="GO:0008554">
    <property type="term" value="F:P-type sodium transporter activity"/>
    <property type="evidence" value="ECO:0007669"/>
    <property type="project" value="UniProtKB-EC"/>
</dbReference>
<evidence type="ECO:0000259" key="17">
    <source>
        <dbReference type="Pfam" id="PF16209"/>
    </source>
</evidence>
<keyword evidence="5" id="KW-0067">ATP-binding</keyword>
<feature type="transmembrane region" description="Helical" evidence="16">
    <location>
        <begin position="1664"/>
        <end position="1686"/>
    </location>
</feature>
<keyword evidence="2 16" id="KW-0812">Transmembrane</keyword>
<evidence type="ECO:0000256" key="6">
    <source>
        <dbReference type="ARBA" id="ARBA00022842"/>
    </source>
</evidence>
<dbReference type="Pfam" id="PF13246">
    <property type="entry name" value="Cation_ATPase"/>
    <property type="match status" value="1"/>
</dbReference>
<feature type="domain" description="P-type ATPase C-terminal" evidence="18">
    <location>
        <begin position="1410"/>
        <end position="1700"/>
    </location>
</feature>
<evidence type="ECO:0000256" key="8">
    <source>
        <dbReference type="ARBA" id="ARBA00022989"/>
    </source>
</evidence>
<feature type="region of interest" description="Disordered" evidence="15">
    <location>
        <begin position="1709"/>
        <end position="1737"/>
    </location>
</feature>
<evidence type="ECO:0000313" key="20">
    <source>
        <dbReference type="Proteomes" id="UP000693970"/>
    </source>
</evidence>
<feature type="transmembrane region" description="Helical" evidence="16">
    <location>
        <begin position="1522"/>
        <end position="1541"/>
    </location>
</feature>
<reference evidence="19" key="1">
    <citation type="journal article" date="2021" name="Sci. Rep.">
        <title>Diploid genomic architecture of Nitzschia inconspicua, an elite biomass production diatom.</title>
        <authorList>
            <person name="Oliver A."/>
            <person name="Podell S."/>
            <person name="Pinowska A."/>
            <person name="Traller J.C."/>
            <person name="Smith S.R."/>
            <person name="McClure R."/>
            <person name="Beliaev A."/>
            <person name="Bohutskyi P."/>
            <person name="Hill E.A."/>
            <person name="Rabines A."/>
            <person name="Zheng H."/>
            <person name="Allen L.Z."/>
            <person name="Kuo A."/>
            <person name="Grigoriev I.V."/>
            <person name="Allen A.E."/>
            <person name="Hazlebeck D."/>
            <person name="Allen E.E."/>
        </authorList>
    </citation>
    <scope>NUCLEOTIDE SEQUENCE</scope>
    <source>
        <strain evidence="19">Hildebrandi</strain>
    </source>
</reference>
<dbReference type="GO" id="GO:0046872">
    <property type="term" value="F:metal ion binding"/>
    <property type="evidence" value="ECO:0007669"/>
    <property type="project" value="UniProtKB-KW"/>
</dbReference>
<dbReference type="Pfam" id="PF16209">
    <property type="entry name" value="PhoLip_ATPase_N"/>
    <property type="match status" value="1"/>
</dbReference>
<dbReference type="GO" id="GO:0045332">
    <property type="term" value="P:phospholipid translocation"/>
    <property type="evidence" value="ECO:0007669"/>
    <property type="project" value="TreeGrafter"/>
</dbReference>
<keyword evidence="3" id="KW-0479">Metal-binding</keyword>
<comment type="catalytic activity">
    <reaction evidence="13">
        <text>Na(+)(in) + ATP + H2O = Na(+)(out) + ADP + phosphate + H(+)</text>
        <dbReference type="Rhea" id="RHEA:14633"/>
        <dbReference type="ChEBI" id="CHEBI:15377"/>
        <dbReference type="ChEBI" id="CHEBI:15378"/>
        <dbReference type="ChEBI" id="CHEBI:29101"/>
        <dbReference type="ChEBI" id="CHEBI:30616"/>
        <dbReference type="ChEBI" id="CHEBI:43474"/>
        <dbReference type="ChEBI" id="CHEBI:456216"/>
        <dbReference type="EC" id="7.2.2.3"/>
    </reaction>
    <physiologicalReaction direction="left-to-right" evidence="13">
        <dbReference type="Rhea" id="RHEA:14634"/>
    </physiologicalReaction>
</comment>
<protein>
    <recommendedName>
        <fullName evidence="14">P-type sodium-transporting ATPase4</fullName>
        <ecNumber evidence="12">7.2.2.3</ecNumber>
    </recommendedName>
</protein>
<dbReference type="InterPro" id="IPR032630">
    <property type="entry name" value="P_typ_ATPase_c"/>
</dbReference>
<dbReference type="PANTHER" id="PTHR24092:SF218">
    <property type="entry name" value="PHOSPHOLIPID-TRANSPORTING ATPASE"/>
    <property type="match status" value="1"/>
</dbReference>
<feature type="compositionally biased region" description="Polar residues" evidence="15">
    <location>
        <begin position="718"/>
        <end position="739"/>
    </location>
</feature>
<dbReference type="PANTHER" id="PTHR24092">
    <property type="entry name" value="PROBABLE PHOSPHOLIPID-TRANSPORTING ATPASE"/>
    <property type="match status" value="1"/>
</dbReference>
<comment type="subcellular location">
    <subcellularLocation>
        <location evidence="1">Membrane</location>
        <topology evidence="1">Multi-pass membrane protein</topology>
    </subcellularLocation>
</comment>
<dbReference type="EC" id="7.2.2.3" evidence="12"/>
<comment type="caution">
    <text evidence="19">The sequence shown here is derived from an EMBL/GenBank/DDBJ whole genome shotgun (WGS) entry which is preliminary data.</text>
</comment>
<feature type="compositionally biased region" description="Polar residues" evidence="15">
    <location>
        <begin position="1722"/>
        <end position="1737"/>
    </location>
</feature>
<gene>
    <name evidence="19" type="ORF">IV203_005695</name>
</gene>
<dbReference type="GO" id="GO:0016887">
    <property type="term" value="F:ATP hydrolysis activity"/>
    <property type="evidence" value="ECO:0007669"/>
    <property type="project" value="InterPro"/>
</dbReference>
<accession>A0A9K3KNK7</accession>
<evidence type="ECO:0000256" key="3">
    <source>
        <dbReference type="ARBA" id="ARBA00022723"/>
    </source>
</evidence>
<feature type="transmembrane region" description="Helical" evidence="16">
    <location>
        <begin position="77"/>
        <end position="97"/>
    </location>
</feature>
<dbReference type="NCBIfam" id="TIGR01494">
    <property type="entry name" value="ATPase_P-type"/>
    <property type="match status" value="1"/>
</dbReference>
<evidence type="ECO:0000256" key="7">
    <source>
        <dbReference type="ARBA" id="ARBA00022967"/>
    </source>
</evidence>
<evidence type="ECO:0000256" key="14">
    <source>
        <dbReference type="ARBA" id="ARBA00067200"/>
    </source>
</evidence>
<proteinExistence type="predicted"/>
<dbReference type="InterPro" id="IPR018303">
    <property type="entry name" value="ATPase_P-typ_P_site"/>
</dbReference>
<evidence type="ECO:0000256" key="10">
    <source>
        <dbReference type="ARBA" id="ARBA00023136"/>
    </source>
</evidence>
<evidence type="ECO:0000256" key="13">
    <source>
        <dbReference type="ARBA" id="ARBA00049499"/>
    </source>
</evidence>
<dbReference type="GO" id="GO:0005886">
    <property type="term" value="C:plasma membrane"/>
    <property type="evidence" value="ECO:0007669"/>
    <property type="project" value="TreeGrafter"/>
</dbReference>
<sequence>MGLALTKPHHEEGDRVLVAGRPNYNRCDNMIVTSKYTAWSFLPVAVGEQFRRFANMYFLIVGIIMAIGYYSNLYESAISPWTTLGPLAFVISVSLLVEGLADMKRHQSDDQTNNAICVVLRRRDEIDEEEGATRDETILGGKDVIVNLSKEYFQTSSNQTPPTPKSPSFQNKTKHLAHIGFQQIKRMDIRQGHIVFIKNREMVPADIILLASSGDNGCAYIETSSIDGETNLKLRNSPHLPPKLLKHLRDGTPMDQIPDEPDDEGPVVMETVEQATKRVTRFSSLAYPEGISAVDHPEYKNKGNACEGESKRNILGSVLSPKSAKGSEFFRSSLNIGAPSDDGKIHYIAALTSEPPNPHVNTFSGKLTLPPVEPNGNCIDIPLGAENILLRGAVLRNTEWAIGLSCFTGTDTKLVQNSFQTPSKFSQLDKLMNKCVAIIIMVMVLCISYLATSAVIQWDRHFDELWYIGFKRDTTGPWPYLQGLESIQWSNSSQNWFQMFFLYVTLLSNFVPLSMYVTVEMINFFFLWLMYVDMEIYDAKTDTRAVARSTNVTDLGQVQYIFSDKTGTLTQNVMRFKRCSVDGTIFGPPVQKARPDADALETDLQSAFHPLRQLLVGHVTTGDDGTNLTPSKEMTFNAEMFLRVMSLCHTVVVEKDLDLKDSVDDAKSVSSAGSSWSAKNYAKKFFPTHKNRDRTTSDMSAHSGNMPLEPVSEEPGQVLSSDNNRSRAVSTGSTFQSVTVEKGPDGAPAGFAYQAESPDEGALVSEASKCFGFQVIGRDSSGIKLRCDHPTVFGDKGLVAGLKSGSLSPKKLAADTATGRTTLDRTEVEGSVKDSNGVRTETWEILAVNKFDSDRKRMSILLRSPPEFGRVAILFCKGADSAMLDPSVCAACSTVFSGVISDDAEKSQQLSSVDESEDEATEWEMSQMLGIQSHLGEFAKEGLRTLVLGIRFLTDTQCEQWLQTYRDAATSMKDRDGMMKKAAIEIESDLHVVGATAIEDKLQTGVPNTIATLGKAGIKLWVLTGDKRETAIEIGYSTRVLTPRMHLTEVSDKGAEFVRAQCAMEFMRLVKAGKLPLYQRAAVDQSDDSWSWANALFVLGKSFRSCFRSYRKVIVNFKLYMRNLLGFDTKQLEDTLLILEAEQEDEDKKLRDVVRRRNVRNRAEKIIKEYGESNSFAPRARVTSPSAEVEAELSTDDLPPVFNRAQSAKSLLERRISGGRVSGTDKRNLSLLELTAQQVEHGHETVLEEDLLSLNSFYPTSGEATTDFDKRRRTVLERLFAVDRDVRKGRLVKHLKKEKRDKFLSDDHHDHITPSGEGPRALVIEGAALKHLLGDHELEELIFNIASHCQAVIACRVSPRQKALLVKLVRQHVVPEPVTLAIGDGANDVGMIQEAHVGVGISGKEGKQAVNASDFAIAQFRFLEDLVLIHGRWDFMRLATVVLFSFYKNAVMAGCLVVYNGETLFSGTPLFNQWIIAVLNFVAGIPILFFGMFDRCLEKDYIRKNPDVLQPTRQNELITLRILFRWVLLAFAHIFILYYGSLPQLSGPGGMTSAFDGLMRNKDTIGDGSSSDLQSVGTVIFTSMVLLLAYKVLYEHRSIINGSWPALCGFRKNAKEGFFSRLPYTWYGITYGSIFFYIAFLFIYQKIATKGPGEYFQIIGVPPHIFGSSSLNYISMLFVPIFGMAFDLAGKVFSNMFFPTQTQIHVELESRENAERKKKSRNQGQETNVNGFETQDV</sequence>
<dbReference type="FunFam" id="3.40.50.1000:FF:000001">
    <property type="entry name" value="Phospholipid-transporting ATPase IC"/>
    <property type="match status" value="1"/>
</dbReference>
<keyword evidence="20" id="KW-1185">Reference proteome</keyword>
<dbReference type="Proteomes" id="UP000693970">
    <property type="component" value="Unassembled WGS sequence"/>
</dbReference>
<dbReference type="EMBL" id="JAGRRH010000021">
    <property type="protein sequence ID" value="KAG7346626.1"/>
    <property type="molecule type" value="Genomic_DNA"/>
</dbReference>
<feature type="domain" description="P-type ATPase N-terminal" evidence="17">
    <location>
        <begin position="26"/>
        <end position="72"/>
    </location>
</feature>
<evidence type="ECO:0000256" key="12">
    <source>
        <dbReference type="ARBA" id="ARBA00035029"/>
    </source>
</evidence>
<keyword evidence="7" id="KW-1278">Translocase</keyword>
<evidence type="ECO:0000256" key="11">
    <source>
        <dbReference type="ARBA" id="ARBA00023201"/>
    </source>
</evidence>
<evidence type="ECO:0000256" key="5">
    <source>
        <dbReference type="ARBA" id="ARBA00022840"/>
    </source>
</evidence>
<feature type="region of interest" description="Disordered" evidence="15">
    <location>
        <begin position="687"/>
        <end position="741"/>
    </location>
</feature>
<evidence type="ECO:0000256" key="16">
    <source>
        <dbReference type="SAM" id="Phobius"/>
    </source>
</evidence>
<dbReference type="OrthoDB" id="377733at2759"/>
<dbReference type="InterPro" id="IPR001757">
    <property type="entry name" value="P_typ_ATPase"/>
</dbReference>
<keyword evidence="8 16" id="KW-1133">Transmembrane helix</keyword>
<keyword evidence="4" id="KW-0547">Nucleotide-binding</keyword>
<feature type="transmembrane region" description="Helical" evidence="16">
    <location>
        <begin position="1624"/>
        <end position="1644"/>
    </location>
</feature>
<feature type="transmembrane region" description="Helical" evidence="16">
    <location>
        <begin position="1438"/>
        <end position="1459"/>
    </location>
</feature>
<keyword evidence="9" id="KW-0915">Sodium</keyword>
<name>A0A9K3KNK7_9STRA</name>
<dbReference type="GO" id="GO:0005524">
    <property type="term" value="F:ATP binding"/>
    <property type="evidence" value="ECO:0007669"/>
    <property type="project" value="UniProtKB-KW"/>
</dbReference>
<dbReference type="InterPro" id="IPR032631">
    <property type="entry name" value="P-type_ATPase_N"/>
</dbReference>
<keyword evidence="10 16" id="KW-0472">Membrane</keyword>
<dbReference type="GO" id="GO:0140326">
    <property type="term" value="F:ATPase-coupled intramembrane lipid transporter activity"/>
    <property type="evidence" value="ECO:0007669"/>
    <property type="project" value="TreeGrafter"/>
</dbReference>
<feature type="transmembrane region" description="Helical" evidence="16">
    <location>
        <begin position="1573"/>
        <end position="1593"/>
    </location>
</feature>
<keyword evidence="11" id="KW-0406">Ion transport</keyword>
<feature type="transmembrane region" description="Helical" evidence="16">
    <location>
        <begin position="500"/>
        <end position="531"/>
    </location>
</feature>
<evidence type="ECO:0000256" key="2">
    <source>
        <dbReference type="ARBA" id="ARBA00022692"/>
    </source>
</evidence>
<evidence type="ECO:0000313" key="19">
    <source>
        <dbReference type="EMBL" id="KAG7346626.1"/>
    </source>
</evidence>
<evidence type="ECO:0000256" key="9">
    <source>
        <dbReference type="ARBA" id="ARBA00023053"/>
    </source>
</evidence>
<keyword evidence="11" id="KW-0739">Sodium transport</keyword>
<evidence type="ECO:0000259" key="18">
    <source>
        <dbReference type="Pfam" id="PF16212"/>
    </source>
</evidence>
<keyword evidence="11" id="KW-0813">Transport</keyword>
<evidence type="ECO:0000256" key="1">
    <source>
        <dbReference type="ARBA" id="ARBA00004141"/>
    </source>
</evidence>
<organism evidence="19 20">
    <name type="scientific">Nitzschia inconspicua</name>
    <dbReference type="NCBI Taxonomy" id="303405"/>
    <lineage>
        <taxon>Eukaryota</taxon>
        <taxon>Sar</taxon>
        <taxon>Stramenopiles</taxon>
        <taxon>Ochrophyta</taxon>
        <taxon>Bacillariophyta</taxon>
        <taxon>Bacillariophyceae</taxon>
        <taxon>Bacillariophycidae</taxon>
        <taxon>Bacillariales</taxon>
        <taxon>Bacillariaceae</taxon>
        <taxon>Nitzschia</taxon>
    </lineage>
</organism>
<dbReference type="Pfam" id="PF16212">
    <property type="entry name" value="PhoLip_ATPase_C"/>
    <property type="match status" value="1"/>
</dbReference>